<keyword evidence="5 8" id="KW-1133">Transmembrane helix</keyword>
<keyword evidence="2" id="KW-0328">Glycosyltransferase</keyword>
<dbReference type="PANTHER" id="PTHR43867:SF2">
    <property type="entry name" value="CELLULOSE SYNTHASE CATALYTIC SUBUNIT A [UDP-FORMING]"/>
    <property type="match status" value="1"/>
</dbReference>
<dbReference type="Gene3D" id="3.90.550.10">
    <property type="entry name" value="Spore Coat Polysaccharide Biosynthesis Protein SpsA, Chain A"/>
    <property type="match status" value="1"/>
</dbReference>
<protein>
    <submittedName>
        <fullName evidence="10">Putative glycosyltransferase family 2 protein</fullName>
    </submittedName>
</protein>
<evidence type="ECO:0000256" key="6">
    <source>
        <dbReference type="ARBA" id="ARBA00023136"/>
    </source>
</evidence>
<dbReference type="InterPro" id="IPR029044">
    <property type="entry name" value="Nucleotide-diphossugar_trans"/>
</dbReference>
<dbReference type="AlphaFoldDB" id="A0A0G2ERA6"/>
<proteinExistence type="predicted"/>
<dbReference type="InterPro" id="IPR001173">
    <property type="entry name" value="Glyco_trans_2-like"/>
</dbReference>
<keyword evidence="11" id="KW-1185">Reference proteome</keyword>
<dbReference type="CDD" id="cd06423">
    <property type="entry name" value="CESA_like"/>
    <property type="match status" value="1"/>
</dbReference>
<keyword evidence="4 8" id="KW-0812">Transmembrane</keyword>
<evidence type="ECO:0000256" key="7">
    <source>
        <dbReference type="SAM" id="MobiDB-lite"/>
    </source>
</evidence>
<dbReference type="GO" id="GO:0016020">
    <property type="term" value="C:membrane"/>
    <property type="evidence" value="ECO:0007669"/>
    <property type="project" value="UniProtKB-SubCell"/>
</dbReference>
<evidence type="ECO:0000313" key="11">
    <source>
        <dbReference type="Proteomes" id="UP000053317"/>
    </source>
</evidence>
<comment type="subcellular location">
    <subcellularLocation>
        <location evidence="1">Membrane</location>
        <topology evidence="1">Multi-pass membrane protein</topology>
    </subcellularLocation>
</comment>
<dbReference type="PANTHER" id="PTHR43867">
    <property type="entry name" value="CELLULOSE SYNTHASE CATALYTIC SUBUNIT A [UDP-FORMING]"/>
    <property type="match status" value="1"/>
</dbReference>
<evidence type="ECO:0000256" key="8">
    <source>
        <dbReference type="SAM" id="Phobius"/>
    </source>
</evidence>
<feature type="region of interest" description="Disordered" evidence="7">
    <location>
        <begin position="1"/>
        <end position="23"/>
    </location>
</feature>
<dbReference type="SUPFAM" id="SSF53448">
    <property type="entry name" value="Nucleotide-diphospho-sugar transferases"/>
    <property type="match status" value="1"/>
</dbReference>
<comment type="caution">
    <text evidence="10">The sequence shown here is derived from an EMBL/GenBank/DDBJ whole genome shotgun (WGS) entry which is preliminary data.</text>
</comment>
<reference evidence="10 11" key="2">
    <citation type="submission" date="2015-05" db="EMBL/GenBank/DDBJ databases">
        <authorList>
            <person name="Morales-Cruz A."/>
            <person name="Amrine K.C."/>
            <person name="Cantu D."/>
        </authorList>
    </citation>
    <scope>NUCLEOTIDE SEQUENCE [LARGE SCALE GENOMIC DNA]</scope>
    <source>
        <strain evidence="10">UCRPC4</strain>
    </source>
</reference>
<feature type="domain" description="Glycosyltransferase 2-like" evidence="9">
    <location>
        <begin position="247"/>
        <end position="483"/>
    </location>
</feature>
<dbReference type="InterPro" id="IPR050321">
    <property type="entry name" value="Glycosyltr_2/OpgH_subfam"/>
</dbReference>
<gene>
    <name evidence="10" type="ORF">UCRPC4_g02309</name>
</gene>
<evidence type="ECO:0000256" key="2">
    <source>
        <dbReference type="ARBA" id="ARBA00022676"/>
    </source>
</evidence>
<keyword evidence="3 10" id="KW-0808">Transferase</keyword>
<evidence type="ECO:0000256" key="1">
    <source>
        <dbReference type="ARBA" id="ARBA00004141"/>
    </source>
</evidence>
<dbReference type="GO" id="GO:0016757">
    <property type="term" value="F:glycosyltransferase activity"/>
    <property type="evidence" value="ECO:0007669"/>
    <property type="project" value="UniProtKB-KW"/>
</dbReference>
<feature type="transmembrane region" description="Helical" evidence="8">
    <location>
        <begin position="472"/>
        <end position="497"/>
    </location>
</feature>
<dbReference type="EMBL" id="LCWF01000056">
    <property type="protein sequence ID" value="KKY24779.1"/>
    <property type="molecule type" value="Genomic_DNA"/>
</dbReference>
<evidence type="ECO:0000256" key="3">
    <source>
        <dbReference type="ARBA" id="ARBA00022679"/>
    </source>
</evidence>
<evidence type="ECO:0000313" key="10">
    <source>
        <dbReference type="EMBL" id="KKY24779.1"/>
    </source>
</evidence>
<evidence type="ECO:0000259" key="9">
    <source>
        <dbReference type="Pfam" id="PF13632"/>
    </source>
</evidence>
<name>A0A0G2ERA6_PHACM</name>
<reference evidence="10 11" key="1">
    <citation type="submission" date="2015-05" db="EMBL/GenBank/DDBJ databases">
        <title>Distinctive expansion of gene families associated with plant cell wall degradation and secondary metabolism in the genomes of grapevine trunk pathogens.</title>
        <authorList>
            <person name="Lawrence D.P."/>
            <person name="Travadon R."/>
            <person name="Rolshausen P.E."/>
            <person name="Baumgartner K."/>
        </authorList>
    </citation>
    <scope>NUCLEOTIDE SEQUENCE [LARGE SCALE GENOMIC DNA]</scope>
    <source>
        <strain evidence="10">UCRPC4</strain>
    </source>
</reference>
<sequence>MDKEAQSYFNSADSSEGIGPLDTTGRTGRWGQIKAGFRSIGSDINYYYELSTEGVQEWTPFLLVFSYFAFSICIYMVASSGATKVFWFVYLMTNTYIASATVVEALMSLGAYHNAKKAVDKVAKKNWTFPTPDDALPIMDIIMVAYLPNEQDIIMDRINYLLDKIVYPRHKIRFNVLYNTPYPIEPLEGDMRDLAFKHPELRVYKVPHSKSKADNINYYCKLDTGADVSAVFDCDHYPHPYGPRWAAERFKGDKTIETVQGRCVIFNADTNVMTAMIAVEFDKIYAVSHPGRSAMFDFGLFCGSNGYWKTSLLRDLKMDDSMLTEDIDSALRAFGRGAKVVHDLNVVSFELAPTTWFAFWKQRLRWSQGWAQASMRHIHTVWSKAPEGKQRTLAQRFGLLSLLYIRESSYYLITQYLCLVVSIVCSDFPDSGDALLKLLFFEYPVAWWLFILSVLALLGTLYITFHMRSEFITWWMIILFTVTYPGQLCMVAIMGLFGHARQLSNVSPENTLYYNVLYKGMAAPRTITTYSLRPEQRKERANEVAAGEIGAALIVGD</sequence>
<accession>A0A0G2ERA6</accession>
<feature type="transmembrane region" description="Helical" evidence="8">
    <location>
        <begin position="61"/>
        <end position="79"/>
    </location>
</feature>
<feature type="transmembrane region" description="Helical" evidence="8">
    <location>
        <begin position="445"/>
        <end position="465"/>
    </location>
</feature>
<dbReference type="OrthoDB" id="72851at2759"/>
<dbReference type="Pfam" id="PF13632">
    <property type="entry name" value="Glyco_trans_2_3"/>
    <property type="match status" value="1"/>
</dbReference>
<evidence type="ECO:0000256" key="4">
    <source>
        <dbReference type="ARBA" id="ARBA00022692"/>
    </source>
</evidence>
<organism evidence="10 11">
    <name type="scientific">Phaeomoniella chlamydospora</name>
    <name type="common">Phaeoacremonium chlamydosporum</name>
    <dbReference type="NCBI Taxonomy" id="158046"/>
    <lineage>
        <taxon>Eukaryota</taxon>
        <taxon>Fungi</taxon>
        <taxon>Dikarya</taxon>
        <taxon>Ascomycota</taxon>
        <taxon>Pezizomycotina</taxon>
        <taxon>Eurotiomycetes</taxon>
        <taxon>Chaetothyriomycetidae</taxon>
        <taxon>Phaeomoniellales</taxon>
        <taxon>Phaeomoniellaceae</taxon>
        <taxon>Phaeomoniella</taxon>
    </lineage>
</organism>
<keyword evidence="6 8" id="KW-0472">Membrane</keyword>
<dbReference type="Proteomes" id="UP000053317">
    <property type="component" value="Unassembled WGS sequence"/>
</dbReference>
<feature type="transmembrane region" description="Helical" evidence="8">
    <location>
        <begin position="85"/>
        <end position="107"/>
    </location>
</feature>
<evidence type="ECO:0000256" key="5">
    <source>
        <dbReference type="ARBA" id="ARBA00022989"/>
    </source>
</evidence>